<proteinExistence type="predicted"/>
<dbReference type="EMBL" id="KE561071">
    <property type="protein sequence ID" value="EPZ33223.1"/>
    <property type="molecule type" value="Genomic_DNA"/>
</dbReference>
<dbReference type="PANTHER" id="PTHR37171:SF1">
    <property type="entry name" value="SERINE_THREONINE-PROTEIN KINASE YRZF-RELATED"/>
    <property type="match status" value="1"/>
</dbReference>
<evidence type="ECO:0008006" key="3">
    <source>
        <dbReference type="Google" id="ProtNLM"/>
    </source>
</evidence>
<dbReference type="InterPro" id="IPR052396">
    <property type="entry name" value="Meiotic_Drive_Suppr_Kinase"/>
</dbReference>
<accession>A0A075ASI7</accession>
<keyword evidence="2" id="KW-1185">Reference proteome</keyword>
<dbReference type="SUPFAM" id="SSF56112">
    <property type="entry name" value="Protein kinase-like (PK-like)"/>
    <property type="match status" value="1"/>
</dbReference>
<sequence length="443" mass="50825">MPVYKSIKLLNSIELPRVVPEVSHTSTNTTNPVCPREPEKLLLWESFEQEVSEALRTYFTKESFCNKMEKEKFIEDDDLLCSCEADVEAYLLTNIYRPVQSCLKNMGIKSSIRKPGGEAHLIGAVDALWMTGEGTEVYRKPKGTIQVKTPWAMGEVGDIIATYQRESQLKEYHHKKIFKAVNQVYGYMSVNSHKYGVLTNFNCTWFFERGFTDKEGGCLRVSRPFYHDTILPGLCGDIGIKFNIISAFLGIVLLSHHNWFHVSPFTTPNSTPKVHRKLKNKNYGVKILKQNEFWLNECIANGRIGSVVRGNLWGHENVIFKLKDLTKESWKEKELKNEVSVYKKLESLQGKVIPKFIACVKIWDMFTGIVISDCGQQTEEGEFVSLKQDCLRQFHDQGLIHGDVCNRNFVKNIEGKVFIIDFGFTRPCNDENIKSEELESCKY</sequence>
<evidence type="ECO:0000313" key="1">
    <source>
        <dbReference type="EMBL" id="EPZ33223.1"/>
    </source>
</evidence>
<dbReference type="Proteomes" id="UP000030755">
    <property type="component" value="Unassembled WGS sequence"/>
</dbReference>
<evidence type="ECO:0000313" key="2">
    <source>
        <dbReference type="Proteomes" id="UP000030755"/>
    </source>
</evidence>
<name>A0A075ASI7_ROZAC</name>
<dbReference type="Gene3D" id="1.10.510.10">
    <property type="entry name" value="Transferase(Phosphotransferase) domain 1"/>
    <property type="match status" value="1"/>
</dbReference>
<dbReference type="OMA" id="KSICANE"/>
<organism evidence="1 2">
    <name type="scientific">Rozella allomycis (strain CSF55)</name>
    <dbReference type="NCBI Taxonomy" id="988480"/>
    <lineage>
        <taxon>Eukaryota</taxon>
        <taxon>Fungi</taxon>
        <taxon>Fungi incertae sedis</taxon>
        <taxon>Cryptomycota</taxon>
        <taxon>Cryptomycota incertae sedis</taxon>
        <taxon>Rozella</taxon>
    </lineage>
</organism>
<dbReference type="HOGENOM" id="CLU_047433_0_0_1"/>
<dbReference type="InterPro" id="IPR011009">
    <property type="entry name" value="Kinase-like_dom_sf"/>
</dbReference>
<dbReference type="OrthoDB" id="2145593at2759"/>
<gene>
    <name evidence="1" type="ORF">O9G_001192</name>
</gene>
<dbReference type="PANTHER" id="PTHR37171">
    <property type="entry name" value="SERINE/THREONINE-PROTEIN KINASE YRZF-RELATED"/>
    <property type="match status" value="1"/>
</dbReference>
<dbReference type="STRING" id="988480.A0A075ASI7"/>
<protein>
    <recommendedName>
        <fullName evidence="3">Protein kinase domain-containing protein</fullName>
    </recommendedName>
</protein>
<dbReference type="AlphaFoldDB" id="A0A075ASI7"/>
<reference evidence="1 2" key="1">
    <citation type="journal article" date="2013" name="Curr. Biol.">
        <title>Shared signatures of parasitism and phylogenomics unite Cryptomycota and microsporidia.</title>
        <authorList>
            <person name="James T.Y."/>
            <person name="Pelin A."/>
            <person name="Bonen L."/>
            <person name="Ahrendt S."/>
            <person name="Sain D."/>
            <person name="Corradi N."/>
            <person name="Stajich J.E."/>
        </authorList>
    </citation>
    <scope>NUCLEOTIDE SEQUENCE [LARGE SCALE GENOMIC DNA]</scope>
    <source>
        <strain evidence="1 2">CSF55</strain>
    </source>
</reference>